<evidence type="ECO:0000256" key="8">
    <source>
        <dbReference type="ARBA" id="ARBA00022692"/>
    </source>
</evidence>
<evidence type="ECO:0000313" key="15">
    <source>
        <dbReference type="Proteomes" id="UP000046393"/>
    </source>
</evidence>
<organism evidence="15 16">
    <name type="scientific">Syphacia muris</name>
    <dbReference type="NCBI Taxonomy" id="451379"/>
    <lineage>
        <taxon>Eukaryota</taxon>
        <taxon>Metazoa</taxon>
        <taxon>Ecdysozoa</taxon>
        <taxon>Nematoda</taxon>
        <taxon>Chromadorea</taxon>
        <taxon>Rhabditida</taxon>
        <taxon>Spirurina</taxon>
        <taxon>Oxyuridomorpha</taxon>
        <taxon>Oxyuroidea</taxon>
        <taxon>Oxyuridae</taxon>
        <taxon>Syphacia</taxon>
    </lineage>
</organism>
<dbReference type="GO" id="GO:0004144">
    <property type="term" value="F:diacylglycerol O-acyltransferase activity"/>
    <property type="evidence" value="ECO:0007669"/>
    <property type="project" value="UniProtKB-EC"/>
</dbReference>
<keyword evidence="10" id="KW-0256">Endoplasmic reticulum</keyword>
<dbReference type="GO" id="GO:0019432">
    <property type="term" value="P:triglyceride biosynthetic process"/>
    <property type="evidence" value="ECO:0007669"/>
    <property type="project" value="TreeGrafter"/>
</dbReference>
<evidence type="ECO:0000256" key="13">
    <source>
        <dbReference type="ARBA" id="ARBA00023136"/>
    </source>
</evidence>
<evidence type="ECO:0000256" key="2">
    <source>
        <dbReference type="ARBA" id="ARBA00004771"/>
    </source>
</evidence>
<comment type="pathway">
    <text evidence="2">Glycerolipid metabolism; triacylglycerol biosynthesis.</text>
</comment>
<proteinExistence type="inferred from homology"/>
<dbReference type="PANTHER" id="PTHR12317:SF0">
    <property type="entry name" value="ACYLTRANSFERASE"/>
    <property type="match status" value="1"/>
</dbReference>
<evidence type="ECO:0000256" key="14">
    <source>
        <dbReference type="ARBA" id="ARBA00023315"/>
    </source>
</evidence>
<evidence type="ECO:0000256" key="5">
    <source>
        <dbReference type="ARBA" id="ARBA00013244"/>
    </source>
</evidence>
<comment type="subcellular location">
    <subcellularLocation>
        <location evidence="1">Endoplasmic reticulum membrane</location>
        <topology evidence="1">Multi-pass membrane protein</topology>
    </subcellularLocation>
</comment>
<keyword evidence="8" id="KW-0812">Transmembrane</keyword>
<keyword evidence="12" id="KW-0443">Lipid metabolism</keyword>
<accession>A0A0N5AG68</accession>
<comment type="pathway">
    <text evidence="3">Lipid metabolism.</text>
</comment>
<keyword evidence="14" id="KW-0012">Acyltransferase</keyword>
<reference evidence="16" key="1">
    <citation type="submission" date="2017-02" db="UniProtKB">
        <authorList>
            <consortium name="WormBaseParasite"/>
        </authorList>
    </citation>
    <scope>IDENTIFICATION</scope>
</reference>
<keyword evidence="13" id="KW-0472">Membrane</keyword>
<dbReference type="PANTHER" id="PTHR12317">
    <property type="entry name" value="DIACYLGLYCEROL O-ACYLTRANSFERASE"/>
    <property type="match status" value="1"/>
</dbReference>
<dbReference type="GO" id="GO:0006071">
    <property type="term" value="P:glycerol metabolic process"/>
    <property type="evidence" value="ECO:0007669"/>
    <property type="project" value="UniProtKB-KW"/>
</dbReference>
<evidence type="ECO:0000256" key="6">
    <source>
        <dbReference type="ARBA" id="ARBA00022516"/>
    </source>
</evidence>
<evidence type="ECO:0000256" key="3">
    <source>
        <dbReference type="ARBA" id="ARBA00005189"/>
    </source>
</evidence>
<dbReference type="EC" id="2.3.1.20" evidence="5"/>
<name>A0A0N5AG68_9BILA</name>
<dbReference type="AlphaFoldDB" id="A0A0N5AG68"/>
<evidence type="ECO:0000256" key="1">
    <source>
        <dbReference type="ARBA" id="ARBA00004477"/>
    </source>
</evidence>
<keyword evidence="7" id="KW-0808">Transferase</keyword>
<dbReference type="WBParaSite" id="SMUV_0000330001-mRNA-1">
    <property type="protein sequence ID" value="SMUV_0000330001-mRNA-1"/>
    <property type="gene ID" value="SMUV_0000330001"/>
</dbReference>
<evidence type="ECO:0000256" key="7">
    <source>
        <dbReference type="ARBA" id="ARBA00022679"/>
    </source>
</evidence>
<dbReference type="Pfam" id="PF03982">
    <property type="entry name" value="DAGAT"/>
    <property type="match status" value="1"/>
</dbReference>
<keyword evidence="11" id="KW-1133">Transmembrane helix</keyword>
<evidence type="ECO:0000256" key="11">
    <source>
        <dbReference type="ARBA" id="ARBA00022989"/>
    </source>
</evidence>
<keyword evidence="9" id="KW-0319">Glycerol metabolism</keyword>
<dbReference type="Proteomes" id="UP000046393">
    <property type="component" value="Unplaced"/>
</dbReference>
<dbReference type="STRING" id="451379.A0A0N5AG68"/>
<keyword evidence="15" id="KW-1185">Reference proteome</keyword>
<dbReference type="GO" id="GO:0005789">
    <property type="term" value="C:endoplasmic reticulum membrane"/>
    <property type="evidence" value="ECO:0007669"/>
    <property type="project" value="UniProtKB-SubCell"/>
</dbReference>
<sequence length="281" mass="32305">MFWFIYDFRTPELGSRAQQWWREWILWKFFVDYFPIRLIKTAELSPDHNYLIGCHPHGVLSFGSYASLCTTATGFNNKFPGIKPFIATLNGQFWWPIRREEAIICGAVASSQRSLDYVLGNGKGNALGVVLGGAEELLDTHPNNFHLNLLNRRGFIRVALRNGAFLVPLYNFGENATYSQVFPNRHGSFNRRFQTVVRRMWGFCPPLINGRGIFNERYGLMPRKTPINTVVGKPIPVEKCLNPTKERVDQLHAEYCSSLIELFETHKKAFGIDESVHLELY</sequence>
<keyword evidence="6" id="KW-0444">Lipid biosynthesis</keyword>
<evidence type="ECO:0000256" key="10">
    <source>
        <dbReference type="ARBA" id="ARBA00022824"/>
    </source>
</evidence>
<protein>
    <recommendedName>
        <fullName evidence="5">diacylglycerol O-acyltransferase</fullName>
        <ecNumber evidence="5">2.3.1.20</ecNumber>
    </recommendedName>
</protein>
<evidence type="ECO:0000256" key="12">
    <source>
        <dbReference type="ARBA" id="ARBA00023098"/>
    </source>
</evidence>
<dbReference type="InterPro" id="IPR007130">
    <property type="entry name" value="DAGAT"/>
</dbReference>
<evidence type="ECO:0000256" key="4">
    <source>
        <dbReference type="ARBA" id="ARBA00005420"/>
    </source>
</evidence>
<comment type="similarity">
    <text evidence="4">Belongs to the diacylglycerol acyltransferase family.</text>
</comment>
<evidence type="ECO:0000313" key="16">
    <source>
        <dbReference type="WBParaSite" id="SMUV_0000330001-mRNA-1"/>
    </source>
</evidence>
<evidence type="ECO:0000256" key="9">
    <source>
        <dbReference type="ARBA" id="ARBA00022798"/>
    </source>
</evidence>
<dbReference type="CDD" id="cd07987">
    <property type="entry name" value="LPLAT_MGAT-like"/>
    <property type="match status" value="1"/>
</dbReference>